<evidence type="ECO:0000313" key="3">
    <source>
        <dbReference type="Proteomes" id="UP000265520"/>
    </source>
</evidence>
<evidence type="ECO:0000313" key="2">
    <source>
        <dbReference type="EMBL" id="MCI15582.1"/>
    </source>
</evidence>
<dbReference type="EMBL" id="LXQA010097084">
    <property type="protein sequence ID" value="MCI15582.1"/>
    <property type="molecule type" value="Genomic_DNA"/>
</dbReference>
<dbReference type="Proteomes" id="UP000265520">
    <property type="component" value="Unassembled WGS sequence"/>
</dbReference>
<feature type="region of interest" description="Disordered" evidence="1">
    <location>
        <begin position="1"/>
        <end position="26"/>
    </location>
</feature>
<accession>A0A392PV84</accession>
<reference evidence="2 3" key="1">
    <citation type="journal article" date="2018" name="Front. Plant Sci.">
        <title>Red Clover (Trifolium pratense) and Zigzag Clover (T. medium) - A Picture of Genomic Similarities and Differences.</title>
        <authorList>
            <person name="Dluhosova J."/>
            <person name="Istvanek J."/>
            <person name="Nedelnik J."/>
            <person name="Repkova J."/>
        </authorList>
    </citation>
    <scope>NUCLEOTIDE SEQUENCE [LARGE SCALE GENOMIC DNA]</scope>
    <source>
        <strain evidence="3">cv. 10/8</strain>
        <tissue evidence="2">Leaf</tissue>
    </source>
</reference>
<organism evidence="2 3">
    <name type="scientific">Trifolium medium</name>
    <dbReference type="NCBI Taxonomy" id="97028"/>
    <lineage>
        <taxon>Eukaryota</taxon>
        <taxon>Viridiplantae</taxon>
        <taxon>Streptophyta</taxon>
        <taxon>Embryophyta</taxon>
        <taxon>Tracheophyta</taxon>
        <taxon>Spermatophyta</taxon>
        <taxon>Magnoliopsida</taxon>
        <taxon>eudicotyledons</taxon>
        <taxon>Gunneridae</taxon>
        <taxon>Pentapetalae</taxon>
        <taxon>rosids</taxon>
        <taxon>fabids</taxon>
        <taxon>Fabales</taxon>
        <taxon>Fabaceae</taxon>
        <taxon>Papilionoideae</taxon>
        <taxon>50 kb inversion clade</taxon>
        <taxon>NPAAA clade</taxon>
        <taxon>Hologalegina</taxon>
        <taxon>IRL clade</taxon>
        <taxon>Trifolieae</taxon>
        <taxon>Trifolium</taxon>
    </lineage>
</organism>
<proteinExistence type="predicted"/>
<evidence type="ECO:0000256" key="1">
    <source>
        <dbReference type="SAM" id="MobiDB-lite"/>
    </source>
</evidence>
<dbReference type="AlphaFoldDB" id="A0A392PV84"/>
<keyword evidence="3" id="KW-1185">Reference proteome</keyword>
<name>A0A392PV84_9FABA</name>
<comment type="caution">
    <text evidence="2">The sequence shown here is derived from an EMBL/GenBank/DDBJ whole genome shotgun (WGS) entry which is preliminary data.</text>
</comment>
<sequence length="59" mass="7017">MKLTMGDQLVETNGRRPPRVRPPPPPAPYVPRYDHFKLILTWPPVYCKVNVWQLEYLIE</sequence>
<protein>
    <submittedName>
        <fullName evidence="2">Uncharacterized protein</fullName>
    </submittedName>
</protein>
<feature type="non-terminal residue" evidence="2">
    <location>
        <position position="59"/>
    </location>
</feature>